<feature type="compositionally biased region" description="Basic and acidic residues" evidence="1">
    <location>
        <begin position="40"/>
        <end position="49"/>
    </location>
</feature>
<dbReference type="AlphaFoldDB" id="A0A7G2ITM9"/>
<evidence type="ECO:0000313" key="3">
    <source>
        <dbReference type="Proteomes" id="UP000019194"/>
    </source>
</evidence>
<evidence type="ECO:0000313" key="2">
    <source>
        <dbReference type="EMBL" id="CDL38794.1"/>
    </source>
</evidence>
<evidence type="ECO:0000256" key="1">
    <source>
        <dbReference type="SAM" id="MobiDB-lite"/>
    </source>
</evidence>
<name>A0A7G2ITM9_CITFR</name>
<dbReference type="Proteomes" id="UP000019194">
    <property type="component" value="Unassembled WGS sequence"/>
</dbReference>
<dbReference type="EMBL" id="CBWP010000050">
    <property type="protein sequence ID" value="CDL38794.1"/>
    <property type="molecule type" value="Genomic_DNA"/>
</dbReference>
<accession>A0A7G2ITM9</accession>
<comment type="caution">
    <text evidence="2">The sequence shown here is derived from an EMBL/GenBank/DDBJ whole genome shotgun (WGS) entry which is preliminary data.</text>
</comment>
<sequence>MIGYFLLTLSFQLHPHEHKHSNQGKRGDKTTKPITTLGNFRDKNNHSGGDRVLNQ</sequence>
<organism evidence="2 3">
    <name type="scientific">Citrobacter freundii</name>
    <dbReference type="NCBI Taxonomy" id="546"/>
    <lineage>
        <taxon>Bacteria</taxon>
        <taxon>Pseudomonadati</taxon>
        <taxon>Pseudomonadota</taxon>
        <taxon>Gammaproteobacteria</taxon>
        <taxon>Enterobacterales</taxon>
        <taxon>Enterobacteriaceae</taxon>
        <taxon>Citrobacter</taxon>
        <taxon>Citrobacter freundii complex</taxon>
    </lineage>
</organism>
<reference evidence="2 3" key="1">
    <citation type="submission" date="2013-10" db="EMBL/GenBank/DDBJ databases">
        <title>Antibiotic resistance diversity of beta-lactamase producers in the General Hospital Vienna.</title>
        <authorList>
            <person name="Barisic I."/>
            <person name="Mitteregger D."/>
            <person name="Hirschl A.M."/>
            <person name="Noehammer C."/>
            <person name="Wiesinger-Mayr H."/>
        </authorList>
    </citation>
    <scope>NUCLEOTIDE SEQUENCE [LARGE SCALE GENOMIC DNA]</scope>
    <source>
        <strain evidence="2 3">ISC11</strain>
    </source>
</reference>
<protein>
    <submittedName>
        <fullName evidence="2">Uncharacterized protein</fullName>
    </submittedName>
</protein>
<feature type="region of interest" description="Disordered" evidence="1">
    <location>
        <begin position="15"/>
        <end position="55"/>
    </location>
</feature>
<proteinExistence type="predicted"/>